<dbReference type="EMBL" id="CAUYUJ010001780">
    <property type="protein sequence ID" value="CAK0797606.1"/>
    <property type="molecule type" value="Genomic_DNA"/>
</dbReference>
<reference evidence="1" key="1">
    <citation type="submission" date="2023-10" db="EMBL/GenBank/DDBJ databases">
        <authorList>
            <person name="Chen Y."/>
            <person name="Shah S."/>
            <person name="Dougan E. K."/>
            <person name="Thang M."/>
            <person name="Chan C."/>
        </authorList>
    </citation>
    <scope>NUCLEOTIDE SEQUENCE [LARGE SCALE GENOMIC DNA]</scope>
</reference>
<keyword evidence="2" id="KW-1185">Reference proteome</keyword>
<comment type="caution">
    <text evidence="1">The sequence shown here is derived from an EMBL/GenBank/DDBJ whole genome shotgun (WGS) entry which is preliminary data.</text>
</comment>
<organism evidence="1 2">
    <name type="scientific">Prorocentrum cordatum</name>
    <dbReference type="NCBI Taxonomy" id="2364126"/>
    <lineage>
        <taxon>Eukaryota</taxon>
        <taxon>Sar</taxon>
        <taxon>Alveolata</taxon>
        <taxon>Dinophyceae</taxon>
        <taxon>Prorocentrales</taxon>
        <taxon>Prorocentraceae</taxon>
        <taxon>Prorocentrum</taxon>
    </lineage>
</organism>
<accession>A0ABN9Q0L3</accession>
<sequence>MLFADGQVQTLLETASGDSLKLPLDHWIGVAKYQPIMKCSTIWSRRRSLHTVPTSDIAIPLHRGTFLNVMDDATVRDMPTMGLGEPGAVGFMKLVRHHGHVRSLDPSANQISVPFERWNFNTANQRTCCALAF</sequence>
<name>A0ABN9Q0L3_9DINO</name>
<gene>
    <name evidence="1" type="ORF">PCOR1329_LOCUS6638</name>
</gene>
<evidence type="ECO:0000313" key="1">
    <source>
        <dbReference type="EMBL" id="CAK0797606.1"/>
    </source>
</evidence>
<dbReference type="Proteomes" id="UP001189429">
    <property type="component" value="Unassembled WGS sequence"/>
</dbReference>
<evidence type="ECO:0000313" key="2">
    <source>
        <dbReference type="Proteomes" id="UP001189429"/>
    </source>
</evidence>
<proteinExistence type="predicted"/>
<protein>
    <submittedName>
        <fullName evidence="1">Uncharacterized protein</fullName>
    </submittedName>
</protein>